<dbReference type="Pfam" id="PF03023">
    <property type="entry name" value="MurJ"/>
    <property type="match status" value="1"/>
</dbReference>
<gene>
    <name evidence="9" type="primary">ytgP</name>
    <name evidence="9" type="ORF">BEI61_01328</name>
</gene>
<evidence type="ECO:0000256" key="1">
    <source>
        <dbReference type="ARBA" id="ARBA00004651"/>
    </source>
</evidence>
<reference evidence="9 10" key="1">
    <citation type="submission" date="2016-07" db="EMBL/GenBank/DDBJ databases">
        <title>Characterization of isolates of Eisenbergiella tayi derived from blood cultures, using whole genome sequencing.</title>
        <authorList>
            <person name="Burdz T."/>
            <person name="Wiebe D."/>
            <person name="Huynh C."/>
            <person name="Bernard K."/>
        </authorList>
    </citation>
    <scope>NUCLEOTIDE SEQUENCE [LARGE SCALE GENOMIC DNA]</scope>
    <source>
        <strain evidence="9 10">NML 110608</strain>
    </source>
</reference>
<dbReference type="GO" id="GO:0051301">
    <property type="term" value="P:cell division"/>
    <property type="evidence" value="ECO:0007669"/>
    <property type="project" value="UniProtKB-KW"/>
</dbReference>
<dbReference type="CDD" id="cd13124">
    <property type="entry name" value="MATE_SpoVB_like"/>
    <property type="match status" value="1"/>
</dbReference>
<dbReference type="AlphaFoldDB" id="A0A1E3A9I5"/>
<dbReference type="GO" id="GO:0008360">
    <property type="term" value="P:regulation of cell shape"/>
    <property type="evidence" value="ECO:0007669"/>
    <property type="project" value="UniProtKB-KW"/>
</dbReference>
<feature type="transmembrane region" description="Helical" evidence="8">
    <location>
        <begin position="340"/>
        <end position="361"/>
    </location>
</feature>
<keyword evidence="5" id="KW-0573">Peptidoglycan synthesis</keyword>
<sequence>MGKKKNSNNFVMQAGILAAAGIICRIIGILYRSPLAAVIGDEGNGYYSSAYEIYTIILLVSSYSIPSAISKVIAQRLALKEYRNAQKIFRCAIGYVVVVGGLASLFTFFGAGLLVGGNSIPVLRIFAPTIFFSGLLGVLRGYFQAHGTMVPTSFSQIVEQILNAVVSILAAFLLIKAVSDFDTTTQAVYGASGSAIGTGSGVIIALLFMLGVFLLNKEYINRKVKRDNSSQLLSTGEVYKIIITMVTPVILSTFIYNFNTSLNLTIYTRIMEHVKGFTEAEAYTQYGLFSGKAKQISNIPIAIASAMSSAMIPGISGSFAQGDIAGTNRRIGTAIKTTMFLSIPSAVGLTVLAKPVTLLLYPQKASVDTVSYLLAAMSISIIFYALSTISNAVLQGIGKVNLPVVNAAVALVIQTVVLVPLLLTTDLGLYTLVIATVLYSFLMCILNGISVKKELKYKQEIIKTFLLPGWAAILMGAAAFGVYHGLYLLIHMNVVCLAAAILVAVPIYFVLTIKMGAVGRKDLLALPKGTLFVRVAEKCRLIH</sequence>
<keyword evidence="4" id="KW-0133">Cell shape</keyword>
<accession>A0A1E3A9I5</accession>
<comment type="caution">
    <text evidence="9">The sequence shown here is derived from an EMBL/GenBank/DDBJ whole genome shotgun (WGS) entry which is preliminary data.</text>
</comment>
<evidence type="ECO:0000313" key="10">
    <source>
        <dbReference type="Proteomes" id="UP000094067"/>
    </source>
</evidence>
<dbReference type="PANTHER" id="PTHR30250:SF21">
    <property type="entry name" value="LIPID II FLIPPASE MURJ"/>
    <property type="match status" value="1"/>
</dbReference>
<dbReference type="InterPro" id="IPR050833">
    <property type="entry name" value="Poly_Biosynth_Transport"/>
</dbReference>
<organism evidence="9 10">
    <name type="scientific">Eisenbergiella tayi</name>
    <dbReference type="NCBI Taxonomy" id="1432052"/>
    <lineage>
        <taxon>Bacteria</taxon>
        <taxon>Bacillati</taxon>
        <taxon>Bacillota</taxon>
        <taxon>Clostridia</taxon>
        <taxon>Lachnospirales</taxon>
        <taxon>Lachnospiraceae</taxon>
        <taxon>Eisenbergiella</taxon>
    </lineage>
</organism>
<name>A0A1E3A9I5_9FIRM</name>
<dbReference type="PIRSF" id="PIRSF038958">
    <property type="entry name" value="PG_synth_SpoVB"/>
    <property type="match status" value="1"/>
</dbReference>
<feature type="transmembrane region" description="Helical" evidence="8">
    <location>
        <begin position="237"/>
        <end position="258"/>
    </location>
</feature>
<feature type="transmembrane region" description="Helical" evidence="8">
    <location>
        <begin position="12"/>
        <end position="31"/>
    </location>
</feature>
<feature type="transmembrane region" description="Helical" evidence="8">
    <location>
        <begin position="154"/>
        <end position="175"/>
    </location>
</feature>
<protein>
    <submittedName>
        <fullName evidence="9">Putative cell division protein YtgP</fullName>
    </submittedName>
</protein>
<keyword evidence="9" id="KW-0132">Cell division</keyword>
<evidence type="ECO:0000313" key="9">
    <source>
        <dbReference type="EMBL" id="ODM05440.1"/>
    </source>
</evidence>
<proteinExistence type="predicted"/>
<feature type="transmembrane region" description="Helical" evidence="8">
    <location>
        <begin position="461"/>
        <end position="483"/>
    </location>
</feature>
<feature type="transmembrane region" description="Helical" evidence="8">
    <location>
        <begin position="95"/>
        <end position="116"/>
    </location>
</feature>
<feature type="transmembrane region" description="Helical" evidence="8">
    <location>
        <begin position="429"/>
        <end position="449"/>
    </location>
</feature>
<feature type="transmembrane region" description="Helical" evidence="8">
    <location>
        <begin position="401"/>
        <end position="423"/>
    </location>
</feature>
<dbReference type="InterPro" id="IPR004268">
    <property type="entry name" value="MurJ"/>
</dbReference>
<dbReference type="PANTHER" id="PTHR30250">
    <property type="entry name" value="PST FAMILY PREDICTED COLANIC ACID TRANSPORTER"/>
    <property type="match status" value="1"/>
</dbReference>
<keyword evidence="2" id="KW-1003">Cell membrane</keyword>
<feature type="transmembrane region" description="Helical" evidence="8">
    <location>
        <begin position="373"/>
        <end position="394"/>
    </location>
</feature>
<feature type="transmembrane region" description="Helical" evidence="8">
    <location>
        <begin position="51"/>
        <end position="74"/>
    </location>
</feature>
<keyword evidence="6 8" id="KW-1133">Transmembrane helix</keyword>
<dbReference type="EMBL" id="MCGH01000002">
    <property type="protein sequence ID" value="ODM05440.1"/>
    <property type="molecule type" value="Genomic_DNA"/>
</dbReference>
<dbReference type="RefSeq" id="WP_069151704.1">
    <property type="nucleotide sequence ID" value="NZ_MCGH01000002.1"/>
</dbReference>
<evidence type="ECO:0000256" key="2">
    <source>
        <dbReference type="ARBA" id="ARBA00022475"/>
    </source>
</evidence>
<feature type="transmembrane region" description="Helical" evidence="8">
    <location>
        <begin position="122"/>
        <end position="142"/>
    </location>
</feature>
<dbReference type="PATRIC" id="fig|1432052.4.peg.1493"/>
<evidence type="ECO:0000256" key="7">
    <source>
        <dbReference type="ARBA" id="ARBA00023136"/>
    </source>
</evidence>
<dbReference type="GO" id="GO:0009252">
    <property type="term" value="P:peptidoglycan biosynthetic process"/>
    <property type="evidence" value="ECO:0007669"/>
    <property type="project" value="UniProtKB-KW"/>
</dbReference>
<evidence type="ECO:0000256" key="3">
    <source>
        <dbReference type="ARBA" id="ARBA00022692"/>
    </source>
</evidence>
<feature type="transmembrane region" description="Helical" evidence="8">
    <location>
        <begin position="489"/>
        <end position="511"/>
    </location>
</feature>
<keyword evidence="9" id="KW-0131">Cell cycle</keyword>
<dbReference type="InterPro" id="IPR024923">
    <property type="entry name" value="PG_synth_SpoVB"/>
</dbReference>
<feature type="transmembrane region" description="Helical" evidence="8">
    <location>
        <begin position="299"/>
        <end position="320"/>
    </location>
</feature>
<keyword evidence="7 8" id="KW-0472">Membrane</keyword>
<comment type="subcellular location">
    <subcellularLocation>
        <location evidence="1">Cell membrane</location>
        <topology evidence="1">Multi-pass membrane protein</topology>
    </subcellularLocation>
</comment>
<dbReference type="Proteomes" id="UP000094067">
    <property type="component" value="Unassembled WGS sequence"/>
</dbReference>
<evidence type="ECO:0000256" key="8">
    <source>
        <dbReference type="SAM" id="Phobius"/>
    </source>
</evidence>
<evidence type="ECO:0000256" key="6">
    <source>
        <dbReference type="ARBA" id="ARBA00022989"/>
    </source>
</evidence>
<dbReference type="GO" id="GO:0005886">
    <property type="term" value="C:plasma membrane"/>
    <property type="evidence" value="ECO:0007669"/>
    <property type="project" value="UniProtKB-SubCell"/>
</dbReference>
<feature type="transmembrane region" description="Helical" evidence="8">
    <location>
        <begin position="195"/>
        <end position="216"/>
    </location>
</feature>
<keyword evidence="3 8" id="KW-0812">Transmembrane</keyword>
<evidence type="ECO:0000256" key="4">
    <source>
        <dbReference type="ARBA" id="ARBA00022960"/>
    </source>
</evidence>
<evidence type="ECO:0000256" key="5">
    <source>
        <dbReference type="ARBA" id="ARBA00022984"/>
    </source>
</evidence>